<name>A0A838B5N0_9HYPH</name>
<dbReference type="Proteomes" id="UP000558284">
    <property type="component" value="Unassembled WGS sequence"/>
</dbReference>
<protein>
    <submittedName>
        <fullName evidence="1">Uncharacterized protein</fullName>
    </submittedName>
</protein>
<gene>
    <name evidence="1" type="ORF">H0241_15765</name>
</gene>
<organism evidence="1 2">
    <name type="scientific">Mesorhizobium neociceri</name>
    <dbReference type="NCBI Taxonomy" id="1307853"/>
    <lineage>
        <taxon>Bacteria</taxon>
        <taxon>Pseudomonadati</taxon>
        <taxon>Pseudomonadota</taxon>
        <taxon>Alphaproteobacteria</taxon>
        <taxon>Hyphomicrobiales</taxon>
        <taxon>Phyllobacteriaceae</taxon>
        <taxon>Mesorhizobium</taxon>
    </lineage>
</organism>
<dbReference type="EMBL" id="JACDTY010000007">
    <property type="protein sequence ID" value="MBA1141705.1"/>
    <property type="molecule type" value="Genomic_DNA"/>
</dbReference>
<sequence length="166" mass="18183">MNPTLIHRFTIPLHQAIEQLVGKEATDGEGYIVDIDGDELIIDILGPANTTFRIGAYEYTIEGRGEAASDEVAEINTPAETPAEPPPRKGGPLAQRAAIACGEKGFWTFILKRYHVGVGSADEAAAWLKTQCGISSRVDLDHEEVAAGIYREIDKLYRLWLEGFDV</sequence>
<dbReference type="RefSeq" id="WP_181058586.1">
    <property type="nucleotide sequence ID" value="NZ_JACDTY010000007.1"/>
</dbReference>
<proteinExistence type="predicted"/>
<evidence type="ECO:0000313" key="1">
    <source>
        <dbReference type="EMBL" id="MBA1141705.1"/>
    </source>
</evidence>
<keyword evidence="2" id="KW-1185">Reference proteome</keyword>
<comment type="caution">
    <text evidence="1">The sequence shown here is derived from an EMBL/GenBank/DDBJ whole genome shotgun (WGS) entry which is preliminary data.</text>
</comment>
<evidence type="ECO:0000313" key="2">
    <source>
        <dbReference type="Proteomes" id="UP000558284"/>
    </source>
</evidence>
<accession>A0A838B5N0</accession>
<reference evidence="1 2" key="1">
    <citation type="submission" date="2020-07" db="EMBL/GenBank/DDBJ databases">
        <title>Definition of the novel symbiovar canariense within Mesorhizobium novociceri, a new species of genus Mesorhizobium nodulating Cicer canariense in the Caldera de Taburiente National Park (La Palma, Canary Islands).</title>
        <authorList>
            <person name="Leon-Barrios M."/>
            <person name="Perez-Yepez J."/>
            <person name="Flores-Felix J.D."/>
            <person name="Ramirez-Baena M.H."/>
            <person name="Pulido-Suarez L."/>
            <person name="Igual J.M."/>
            <person name="Velazquez E."/>
            <person name="Peix A."/>
        </authorList>
    </citation>
    <scope>NUCLEOTIDE SEQUENCE [LARGE SCALE GENOMIC DNA]</scope>
    <source>
        <strain evidence="1 2">CCANP35</strain>
    </source>
</reference>
<dbReference type="AlphaFoldDB" id="A0A838B5N0"/>